<evidence type="ECO:0000259" key="1">
    <source>
        <dbReference type="PROSITE" id="PS50076"/>
    </source>
</evidence>
<dbReference type="InterPro" id="IPR052276">
    <property type="entry name" value="Diphthamide-biosynth_chaperone"/>
</dbReference>
<dbReference type="SMART" id="SM00271">
    <property type="entry name" value="DnaJ"/>
    <property type="match status" value="1"/>
</dbReference>
<dbReference type="AlphaFoldDB" id="A0AAN7K112"/>
<comment type="caution">
    <text evidence="2">The sequence shown here is derived from an EMBL/GenBank/DDBJ whole genome shotgun (WGS) entry which is preliminary data.</text>
</comment>
<reference evidence="2 3" key="1">
    <citation type="journal article" date="2023" name="Hortic Res">
        <title>Pangenome of water caltrop reveals structural variations and asymmetric subgenome divergence after allopolyploidization.</title>
        <authorList>
            <person name="Zhang X."/>
            <person name="Chen Y."/>
            <person name="Wang L."/>
            <person name="Yuan Y."/>
            <person name="Fang M."/>
            <person name="Shi L."/>
            <person name="Lu R."/>
            <person name="Comes H.P."/>
            <person name="Ma Y."/>
            <person name="Chen Y."/>
            <person name="Huang G."/>
            <person name="Zhou Y."/>
            <person name="Zheng Z."/>
            <person name="Qiu Y."/>
        </authorList>
    </citation>
    <scope>NUCLEOTIDE SEQUENCE [LARGE SCALE GENOMIC DNA]</scope>
    <source>
        <tissue evidence="2">Roots</tissue>
    </source>
</reference>
<dbReference type="Proteomes" id="UP001345219">
    <property type="component" value="Chromosome 6"/>
</dbReference>
<feature type="domain" description="J" evidence="1">
    <location>
        <begin position="5"/>
        <end position="72"/>
    </location>
</feature>
<name>A0AAN7K112_9MYRT</name>
<evidence type="ECO:0000313" key="2">
    <source>
        <dbReference type="EMBL" id="KAK4757197.1"/>
    </source>
</evidence>
<dbReference type="SUPFAM" id="SSF46565">
    <property type="entry name" value="Chaperone J-domain"/>
    <property type="match status" value="1"/>
</dbReference>
<organism evidence="2 3">
    <name type="scientific">Trapa incisa</name>
    <dbReference type="NCBI Taxonomy" id="236973"/>
    <lineage>
        <taxon>Eukaryota</taxon>
        <taxon>Viridiplantae</taxon>
        <taxon>Streptophyta</taxon>
        <taxon>Embryophyta</taxon>
        <taxon>Tracheophyta</taxon>
        <taxon>Spermatophyta</taxon>
        <taxon>Magnoliopsida</taxon>
        <taxon>eudicotyledons</taxon>
        <taxon>Gunneridae</taxon>
        <taxon>Pentapetalae</taxon>
        <taxon>rosids</taxon>
        <taxon>malvids</taxon>
        <taxon>Myrtales</taxon>
        <taxon>Lythraceae</taxon>
        <taxon>Trapa</taxon>
    </lineage>
</organism>
<dbReference type="Pfam" id="PF00226">
    <property type="entry name" value="DnaJ"/>
    <property type="match status" value="1"/>
</dbReference>
<protein>
    <recommendedName>
        <fullName evidence="1">J domain-containing protein</fullName>
    </recommendedName>
</protein>
<proteinExistence type="predicted"/>
<keyword evidence="3" id="KW-1185">Reference proteome</keyword>
<gene>
    <name evidence="2" type="ORF">SAY87_007324</name>
</gene>
<dbReference type="PANTHER" id="PTHR44240">
    <property type="entry name" value="DNAJ DOMAIN (PROKARYOTIC HEAT SHOCK PROTEIN)-RELATED"/>
    <property type="match status" value="1"/>
</dbReference>
<dbReference type="InterPro" id="IPR036869">
    <property type="entry name" value="J_dom_sf"/>
</dbReference>
<dbReference type="InterPro" id="IPR001623">
    <property type="entry name" value="DnaJ_domain"/>
</dbReference>
<sequence length="113" mass="12285">MSGSSLYDVLGISISATCNEIKAAYRSLARVCHPDVVAVNKRENSASEFMRINQAYLTLSDPEKRATYDRELCRCTAKELGAVASSMAAASAAAASSHLSGFTRKKWESDQCW</sequence>
<accession>A0AAN7K112</accession>
<dbReference type="Gene3D" id="1.10.287.110">
    <property type="entry name" value="DnaJ domain"/>
    <property type="match status" value="1"/>
</dbReference>
<evidence type="ECO:0000313" key="3">
    <source>
        <dbReference type="Proteomes" id="UP001345219"/>
    </source>
</evidence>
<dbReference type="PROSITE" id="PS50076">
    <property type="entry name" value="DNAJ_2"/>
    <property type="match status" value="1"/>
</dbReference>
<dbReference type="PANTHER" id="PTHR44240:SF10">
    <property type="entry name" value="J DOMAIN-CONTAINING PROTEIN"/>
    <property type="match status" value="1"/>
</dbReference>
<dbReference type="EMBL" id="JAXIOK010000013">
    <property type="protein sequence ID" value="KAK4757197.1"/>
    <property type="molecule type" value="Genomic_DNA"/>
</dbReference>
<dbReference type="CDD" id="cd06257">
    <property type="entry name" value="DnaJ"/>
    <property type="match status" value="1"/>
</dbReference>
<dbReference type="PRINTS" id="PR00625">
    <property type="entry name" value="JDOMAIN"/>
</dbReference>